<keyword evidence="1" id="KW-1133">Transmembrane helix</keyword>
<evidence type="ECO:0000259" key="4">
    <source>
        <dbReference type="Pfam" id="PF25221"/>
    </source>
</evidence>
<evidence type="ECO:0000313" key="6">
    <source>
        <dbReference type="Proteomes" id="UP000276603"/>
    </source>
</evidence>
<name>A0A3B0C3X1_9FLAO</name>
<accession>A0A3B0C3X1</accession>
<reference evidence="5 6" key="1">
    <citation type="submission" date="2018-10" db="EMBL/GenBank/DDBJ databases">
        <title>Ulvibacterium marinum gen. nov., sp. nov., a novel marine bacterium of the family Flavobacteriaceae, isolated from a culture of the green alga Ulva prolifera.</title>
        <authorList>
            <person name="Zhang Z."/>
        </authorList>
    </citation>
    <scope>NUCLEOTIDE SEQUENCE [LARGE SCALE GENOMIC DNA]</scope>
    <source>
        <strain evidence="5 6">CCMM003</strain>
    </source>
</reference>
<organism evidence="5 6">
    <name type="scientific">Ulvibacterium marinum</name>
    <dbReference type="NCBI Taxonomy" id="2419782"/>
    <lineage>
        <taxon>Bacteria</taxon>
        <taxon>Pseudomonadati</taxon>
        <taxon>Bacteroidota</taxon>
        <taxon>Flavobacteriia</taxon>
        <taxon>Flavobacteriales</taxon>
        <taxon>Flavobacteriaceae</taxon>
        <taxon>Ulvibacterium</taxon>
    </lineage>
</organism>
<keyword evidence="2" id="KW-0732">Signal</keyword>
<dbReference type="InterPro" id="IPR057436">
    <property type="entry name" value="5TMH_Lnb"/>
</dbReference>
<feature type="domain" description="Lnb N-terminal periplasmic" evidence="3">
    <location>
        <begin position="22"/>
        <end position="180"/>
    </location>
</feature>
<evidence type="ECO:0000256" key="1">
    <source>
        <dbReference type="SAM" id="Phobius"/>
    </source>
</evidence>
<dbReference type="Pfam" id="PF25221">
    <property type="entry name" value="5TMH_Lnb"/>
    <property type="match status" value="1"/>
</dbReference>
<keyword evidence="6" id="KW-1185">Reference proteome</keyword>
<feature type="domain" description="Lnb-like transmembrane" evidence="4">
    <location>
        <begin position="248"/>
        <end position="386"/>
    </location>
</feature>
<feature type="transmembrane region" description="Helical" evidence="1">
    <location>
        <begin position="251"/>
        <end position="270"/>
    </location>
</feature>
<dbReference type="Pfam" id="PF13387">
    <property type="entry name" value="Lnb_N"/>
    <property type="match status" value="1"/>
</dbReference>
<feature type="signal peptide" evidence="2">
    <location>
        <begin position="1"/>
        <end position="20"/>
    </location>
</feature>
<feature type="transmembrane region" description="Helical" evidence="1">
    <location>
        <begin position="368"/>
        <end position="385"/>
    </location>
</feature>
<dbReference type="AlphaFoldDB" id="A0A3B0C3X1"/>
<dbReference type="InterPro" id="IPR025178">
    <property type="entry name" value="Lnb_N"/>
</dbReference>
<dbReference type="EMBL" id="RBCJ01000003">
    <property type="protein sequence ID" value="RKN80100.1"/>
    <property type="molecule type" value="Genomic_DNA"/>
</dbReference>
<evidence type="ECO:0000259" key="3">
    <source>
        <dbReference type="Pfam" id="PF13387"/>
    </source>
</evidence>
<keyword evidence="1" id="KW-0472">Membrane</keyword>
<dbReference type="Proteomes" id="UP000276603">
    <property type="component" value="Unassembled WGS sequence"/>
</dbReference>
<feature type="transmembrane region" description="Helical" evidence="1">
    <location>
        <begin position="309"/>
        <end position="331"/>
    </location>
</feature>
<proteinExistence type="predicted"/>
<feature type="chain" id="PRO_5017424237" evidence="2">
    <location>
        <begin position="21"/>
        <end position="393"/>
    </location>
</feature>
<protein>
    <submittedName>
        <fullName evidence="5">DUF4105 domain-containing protein</fullName>
    </submittedName>
</protein>
<gene>
    <name evidence="5" type="ORF">D7Z94_17825</name>
</gene>
<dbReference type="OrthoDB" id="319167at2"/>
<sequence>MRLKALLLTLSFSLSFWGISQEVQLSQLSRISVLTCGSGSDLYTTFGHSAFRVNDPSIGIDVVYNYGTFNFNPPKFYFEFAQGKLLYSLSRQKMDSFLSVYKYENRWVKEQILDLTQQQRQELFRFLEVNNRPENRTYKYDFFYDNCASKIWDVLKEVYGEQLQLKEGYLKNLYTFRELIHQHLETNSWSAFGIDLALGSVIDKIASPKEHMFLPIYVMQQLEGAQLGEKPIAYTTKTLLQTLPTKKNNNFFLTPLFWLLIVLATVWITTFVDFKKGKRSRWLDFTLFFSTGLAGCLIFYLWFLTDHTATIGNLNILWAFPLNLILSFFLIRRTVPPKWLSGYLKILMGLLVLVIVFGLFKVQVFSPLLLPILLALGTRYFYVLLQLRNSRTF</sequence>
<comment type="caution">
    <text evidence="5">The sequence shown here is derived from an EMBL/GenBank/DDBJ whole genome shotgun (WGS) entry which is preliminary data.</text>
</comment>
<keyword evidence="1" id="KW-0812">Transmembrane</keyword>
<evidence type="ECO:0000313" key="5">
    <source>
        <dbReference type="EMBL" id="RKN80100.1"/>
    </source>
</evidence>
<evidence type="ECO:0000256" key="2">
    <source>
        <dbReference type="SAM" id="SignalP"/>
    </source>
</evidence>
<dbReference type="RefSeq" id="WP_120712909.1">
    <property type="nucleotide sequence ID" value="NZ_CANMKH010000004.1"/>
</dbReference>
<feature type="transmembrane region" description="Helical" evidence="1">
    <location>
        <begin position="343"/>
        <end position="362"/>
    </location>
</feature>
<feature type="transmembrane region" description="Helical" evidence="1">
    <location>
        <begin position="282"/>
        <end position="303"/>
    </location>
</feature>